<dbReference type="Pfam" id="PF12395">
    <property type="entry name" value="DUF3658"/>
    <property type="match status" value="1"/>
</dbReference>
<sequence length="265" mass="30901">MIDVLFNESFANSLKYFYQQHQIANELIVLPVHLNLGDITLGNFIENRRTLFKIQSTHDRFSTTSRKMQQLTESLKQLDEVAERGLPIRIWWSDLSEDVCGFLWLCEALADKGARVFEIHVPLSFVRGEALVTLSSLGELLYDDIERLGLTKFEKPLTRQQRKVYRYGWRDLRSDNTPVRVNINGQLVSQPINFYDQFLLSQVSSKQFRNVVRVIGETLGRYPVGAPDWWYRHRIDYLISKGVLNFQKADPHVNELDPGKIKRND</sequence>
<dbReference type="Proteomes" id="UP000604765">
    <property type="component" value="Unassembled WGS sequence"/>
</dbReference>
<dbReference type="RefSeq" id="WP_203629084.1">
    <property type="nucleotide sequence ID" value="NZ_BNJR01000004.1"/>
</dbReference>
<evidence type="ECO:0000259" key="1">
    <source>
        <dbReference type="Pfam" id="PF08874"/>
    </source>
</evidence>
<gene>
    <name evidence="3" type="ORF">YK48G_04730</name>
</gene>
<keyword evidence="4" id="KW-1185">Reference proteome</keyword>
<protein>
    <recommendedName>
        <fullName evidence="5">DUF1835 domain-containing protein</fullName>
    </recommendedName>
</protein>
<dbReference type="Pfam" id="PF08874">
    <property type="entry name" value="DUF1835"/>
    <property type="match status" value="1"/>
</dbReference>
<name>A0ABQ3VWK5_9LACO</name>
<proteinExistence type="predicted"/>
<evidence type="ECO:0000259" key="2">
    <source>
        <dbReference type="Pfam" id="PF12395"/>
    </source>
</evidence>
<evidence type="ECO:0008006" key="5">
    <source>
        <dbReference type="Google" id="ProtNLM"/>
    </source>
</evidence>
<dbReference type="InterPro" id="IPR022123">
    <property type="entry name" value="DUF3658"/>
</dbReference>
<reference evidence="3 4" key="1">
    <citation type="journal article" date="2021" name="Int. J. Syst. Evol. Microbiol.">
        <title>Lentilactobacillus fungorum sp. nov., isolated from spent mushroom substrates.</title>
        <authorList>
            <person name="Tohno M."/>
            <person name="Tanizawa Y."/>
            <person name="Kojima Y."/>
            <person name="Sakamoto M."/>
            <person name="Ohkuma M."/>
            <person name="Kobayashi H."/>
        </authorList>
    </citation>
    <scope>NUCLEOTIDE SEQUENCE [LARGE SCALE GENOMIC DNA]</scope>
    <source>
        <strain evidence="3 4">YK48G</strain>
    </source>
</reference>
<dbReference type="EMBL" id="BNJR01000004">
    <property type="protein sequence ID" value="GHP13048.1"/>
    <property type="molecule type" value="Genomic_DNA"/>
</dbReference>
<feature type="domain" description="DUF1835" evidence="1">
    <location>
        <begin position="2"/>
        <end position="120"/>
    </location>
</feature>
<evidence type="ECO:0000313" key="3">
    <source>
        <dbReference type="EMBL" id="GHP13048.1"/>
    </source>
</evidence>
<feature type="domain" description="DUF3658" evidence="2">
    <location>
        <begin position="152"/>
        <end position="249"/>
    </location>
</feature>
<dbReference type="InterPro" id="IPR014973">
    <property type="entry name" value="DUF1835"/>
</dbReference>
<evidence type="ECO:0000313" key="4">
    <source>
        <dbReference type="Proteomes" id="UP000604765"/>
    </source>
</evidence>
<organism evidence="3 4">
    <name type="scientific">Lentilactobacillus fungorum</name>
    <dbReference type="NCBI Taxonomy" id="2201250"/>
    <lineage>
        <taxon>Bacteria</taxon>
        <taxon>Bacillati</taxon>
        <taxon>Bacillota</taxon>
        <taxon>Bacilli</taxon>
        <taxon>Lactobacillales</taxon>
        <taxon>Lactobacillaceae</taxon>
        <taxon>Lentilactobacillus</taxon>
    </lineage>
</organism>
<accession>A0ABQ3VWK5</accession>
<comment type="caution">
    <text evidence="3">The sequence shown here is derived from an EMBL/GenBank/DDBJ whole genome shotgun (WGS) entry which is preliminary data.</text>
</comment>